<organism evidence="1">
    <name type="scientific">viral metagenome</name>
    <dbReference type="NCBI Taxonomy" id="1070528"/>
    <lineage>
        <taxon>unclassified sequences</taxon>
        <taxon>metagenomes</taxon>
        <taxon>organismal metagenomes</taxon>
    </lineage>
</organism>
<accession>A0A6C0LRG8</accession>
<protein>
    <submittedName>
        <fullName evidence="1">Uncharacterized protein</fullName>
    </submittedName>
</protein>
<sequence length="150" mass="15129">MLSMASGNAAGPRNQARGYYVPLGTGVPGKILSYTPGSGSGGSAVKGSFTTATWAAGGTAPSPYTSTISTTGAGVLRDLGQTVVSAGRVFRRIQLICPTVSTFGVSGTGAVNTARNDYLTGYIELHSAAIADDYPGGTGPPQVAFYPVVY</sequence>
<reference evidence="1" key="1">
    <citation type="journal article" date="2020" name="Nature">
        <title>Giant virus diversity and host interactions through global metagenomics.</title>
        <authorList>
            <person name="Schulz F."/>
            <person name="Roux S."/>
            <person name="Paez-Espino D."/>
            <person name="Jungbluth S."/>
            <person name="Walsh D.A."/>
            <person name="Denef V.J."/>
            <person name="McMahon K.D."/>
            <person name="Konstantinidis K.T."/>
            <person name="Eloe-Fadrosh E.A."/>
            <person name="Kyrpides N.C."/>
            <person name="Woyke T."/>
        </authorList>
    </citation>
    <scope>NUCLEOTIDE SEQUENCE</scope>
    <source>
        <strain evidence="1">GVMAG-M-3300027963-9</strain>
    </source>
</reference>
<proteinExistence type="predicted"/>
<dbReference type="EMBL" id="MN740536">
    <property type="protein sequence ID" value="QHU32194.1"/>
    <property type="molecule type" value="Genomic_DNA"/>
</dbReference>
<dbReference type="AlphaFoldDB" id="A0A6C0LRG8"/>
<name>A0A6C0LRG8_9ZZZZ</name>
<evidence type="ECO:0000313" key="1">
    <source>
        <dbReference type="EMBL" id="QHU32194.1"/>
    </source>
</evidence>